<dbReference type="EMBL" id="HE575324">
    <property type="protein sequence ID" value="CCC95480.1"/>
    <property type="molecule type" value="Genomic_DNA"/>
</dbReference>
<dbReference type="PANTHER" id="PTHR31144:SF8">
    <property type="entry name" value="CILIA-AND FLAGELLA-ASSOCIATED PROTEIN 96"/>
    <property type="match status" value="1"/>
</dbReference>
<dbReference type="InterPro" id="IPR029358">
    <property type="entry name" value="CFAP96"/>
</dbReference>
<organism evidence="1">
    <name type="scientific">Trypanosoma congolense (strain IL3000)</name>
    <dbReference type="NCBI Taxonomy" id="1068625"/>
    <lineage>
        <taxon>Eukaryota</taxon>
        <taxon>Discoba</taxon>
        <taxon>Euglenozoa</taxon>
        <taxon>Kinetoplastea</taxon>
        <taxon>Metakinetoplastina</taxon>
        <taxon>Trypanosomatida</taxon>
        <taxon>Trypanosomatidae</taxon>
        <taxon>Trypanosoma</taxon>
        <taxon>Nannomonas</taxon>
    </lineage>
</organism>
<gene>
    <name evidence="1" type="ORF">TCIL3000_11_9450</name>
</gene>
<dbReference type="Pfam" id="PF15239">
    <property type="entry name" value="CFAP96-like"/>
    <property type="match status" value="1"/>
</dbReference>
<proteinExistence type="predicted"/>
<accession>G0V1F9</accession>
<protein>
    <submittedName>
        <fullName evidence="1">Uncharacterized protein TCIL3000_11_9450</fullName>
    </submittedName>
</protein>
<evidence type="ECO:0000313" key="1">
    <source>
        <dbReference type="EMBL" id="CCC95480.1"/>
    </source>
</evidence>
<name>G0V1F9_TRYCI</name>
<dbReference type="AlphaFoldDB" id="G0V1F9"/>
<reference evidence="1" key="1">
    <citation type="journal article" date="2012" name="Proc. Natl. Acad. Sci. U.S.A.">
        <title>Antigenic diversity is generated by distinct evolutionary mechanisms in African trypanosome species.</title>
        <authorList>
            <person name="Jackson A.P."/>
            <person name="Berry A."/>
            <person name="Aslett M."/>
            <person name="Allison H.C."/>
            <person name="Burton P."/>
            <person name="Vavrova-Anderson J."/>
            <person name="Brown R."/>
            <person name="Browne H."/>
            <person name="Corton N."/>
            <person name="Hauser H."/>
            <person name="Gamble J."/>
            <person name="Gilderthorp R."/>
            <person name="Marcello L."/>
            <person name="McQuillan J."/>
            <person name="Otto T.D."/>
            <person name="Quail M.A."/>
            <person name="Sanders M.J."/>
            <person name="van Tonder A."/>
            <person name="Ginger M.L."/>
            <person name="Field M.C."/>
            <person name="Barry J.D."/>
            <person name="Hertz-Fowler C."/>
            <person name="Berriman M."/>
        </authorList>
    </citation>
    <scope>NUCLEOTIDE SEQUENCE</scope>
    <source>
        <strain evidence="1">IL3000</strain>
    </source>
</reference>
<sequence>MVFSIPSYLCLGDRPKRVVDERLKGMNFLTPYPKTGSNPDALFDKEFRYMYNGDRRADPETMERREQMEKRKRFITSTGFISVYRPQKSEGLGSNYGLLQREPYIHMPNDLQTRGPRPFPQMKPRQIYTAPSKSGGYGTPGLWISDVGAEYIATIYDQPRINAKQEREAWRKRISSVPFKPVGRQGYTFDEGLATGASMCYAMTRPFMAKPVQQDMKHFVIDKLWLPPGCIPERPPPVEYWEDPYNGFDPRVDPKSRLKKPSDSFFKTGFRGDNFFYTQSIVFKRL</sequence>
<dbReference type="PANTHER" id="PTHR31144">
    <property type="entry name" value="UPF0602 PROTEIN C4ORF47"/>
    <property type="match status" value="1"/>
</dbReference>
<dbReference type="GO" id="GO:0005881">
    <property type="term" value="C:cytoplasmic microtubule"/>
    <property type="evidence" value="ECO:0007669"/>
    <property type="project" value="TreeGrafter"/>
</dbReference>
<dbReference type="VEuPathDB" id="TriTrypDB:TcIL3000.11.9450"/>